<sequence length="64" mass="7422">AVDTIYRSGDLARIQALIEQYQIDYIYIGALERERYSADRLAALAQVGEQVFAQDEVVIYRVRR</sequence>
<dbReference type="Proteomes" id="UP000243376">
    <property type="component" value="Unassembled WGS sequence"/>
</dbReference>
<feature type="non-terminal residue" evidence="1">
    <location>
        <position position="1"/>
    </location>
</feature>
<protein>
    <submittedName>
        <fullName evidence="1">Uncharacterized protein</fullName>
    </submittedName>
</protein>
<evidence type="ECO:0000313" key="2">
    <source>
        <dbReference type="Proteomes" id="UP000243376"/>
    </source>
</evidence>
<dbReference type="PANTHER" id="PTHR10790">
    <property type="entry name" value="TPR-DOMAIN CONTAINING PROTEIN"/>
    <property type="match status" value="1"/>
</dbReference>
<gene>
    <name evidence="1" type="ORF">C0184_13605</name>
</gene>
<evidence type="ECO:0000313" key="1">
    <source>
        <dbReference type="EMBL" id="PMP75750.1"/>
    </source>
</evidence>
<dbReference type="PANTHER" id="PTHR10790:SF51">
    <property type="entry name" value="TETRATRICOPEPTIDE REPEAT PROTEIN"/>
    <property type="match status" value="1"/>
</dbReference>
<reference evidence="1 2" key="1">
    <citation type="submission" date="2018-01" db="EMBL/GenBank/DDBJ databases">
        <title>Metagenomic assembled genomes from two thermal pools in the Uzon Caldera, Kamchatka, Russia.</title>
        <authorList>
            <person name="Wilkins L."/>
            <person name="Ettinger C."/>
        </authorList>
    </citation>
    <scope>NUCLEOTIDE SEQUENCE [LARGE SCALE GENOMIC DNA]</scope>
    <source>
        <strain evidence="1">ZAV-02</strain>
    </source>
</reference>
<organism evidence="1 2">
    <name type="scientific">Chloroflexus aggregans</name>
    <dbReference type="NCBI Taxonomy" id="152260"/>
    <lineage>
        <taxon>Bacteria</taxon>
        <taxon>Bacillati</taxon>
        <taxon>Chloroflexota</taxon>
        <taxon>Chloroflexia</taxon>
        <taxon>Chloroflexales</taxon>
        <taxon>Chloroflexineae</taxon>
        <taxon>Chloroflexaceae</taxon>
        <taxon>Chloroflexus</taxon>
    </lineage>
</organism>
<proteinExistence type="predicted"/>
<comment type="caution">
    <text evidence="1">The sequence shown here is derived from an EMBL/GenBank/DDBJ whole genome shotgun (WGS) entry which is preliminary data.</text>
</comment>
<dbReference type="AlphaFoldDB" id="A0A2J6WXA1"/>
<name>A0A2J6WXA1_9CHLR</name>
<accession>A0A2J6WXA1</accession>
<dbReference type="EMBL" id="PNIQ01000916">
    <property type="protein sequence ID" value="PMP75750.1"/>
    <property type="molecule type" value="Genomic_DNA"/>
</dbReference>